<dbReference type="Proteomes" id="UP001642260">
    <property type="component" value="Unassembled WGS sequence"/>
</dbReference>
<name>A0ABC8JMT4_ERUVS</name>
<keyword evidence="2" id="KW-1185">Reference proteome</keyword>
<dbReference type="EMBL" id="CAKOAT010108154">
    <property type="protein sequence ID" value="CAH8327477.1"/>
    <property type="molecule type" value="Genomic_DNA"/>
</dbReference>
<dbReference type="InterPro" id="IPR036883">
    <property type="entry name" value="PDCD5-like_sf"/>
</dbReference>
<reference evidence="1 2" key="1">
    <citation type="submission" date="2022-03" db="EMBL/GenBank/DDBJ databases">
        <authorList>
            <person name="Macdonald S."/>
            <person name="Ahmed S."/>
            <person name="Newling K."/>
        </authorList>
    </citation>
    <scope>NUCLEOTIDE SEQUENCE [LARGE SCALE GENOMIC DNA]</scope>
</reference>
<organism evidence="1 2">
    <name type="scientific">Eruca vesicaria subsp. sativa</name>
    <name type="common">Garden rocket</name>
    <name type="synonym">Eruca sativa</name>
    <dbReference type="NCBI Taxonomy" id="29727"/>
    <lineage>
        <taxon>Eukaryota</taxon>
        <taxon>Viridiplantae</taxon>
        <taxon>Streptophyta</taxon>
        <taxon>Embryophyta</taxon>
        <taxon>Tracheophyta</taxon>
        <taxon>Spermatophyta</taxon>
        <taxon>Magnoliopsida</taxon>
        <taxon>eudicotyledons</taxon>
        <taxon>Gunneridae</taxon>
        <taxon>Pentapetalae</taxon>
        <taxon>rosids</taxon>
        <taxon>malvids</taxon>
        <taxon>Brassicales</taxon>
        <taxon>Brassicaceae</taxon>
        <taxon>Brassiceae</taxon>
        <taxon>Eruca</taxon>
    </lineage>
</organism>
<gene>
    <name evidence="1" type="ORF">ERUC_LOCUS11097</name>
</gene>
<comment type="caution">
    <text evidence="1">The sequence shown here is derived from an EMBL/GenBank/DDBJ whole genome shotgun (WGS) entry which is preliminary data.</text>
</comment>
<proteinExistence type="predicted"/>
<dbReference type="AlphaFoldDB" id="A0ABC8JMT4"/>
<accession>A0ABC8JMT4</accession>
<sequence>MALEAWQSGESRSRESKVARIGLVKPEKARGVILRVAQLRQIVEKVSEERLI</sequence>
<dbReference type="Gene3D" id="1.10.8.140">
    <property type="entry name" value="PDCD5-like"/>
    <property type="match status" value="1"/>
</dbReference>
<protein>
    <submittedName>
        <fullName evidence="1">Uncharacterized protein</fullName>
    </submittedName>
</protein>
<evidence type="ECO:0000313" key="1">
    <source>
        <dbReference type="EMBL" id="CAH8327477.1"/>
    </source>
</evidence>
<evidence type="ECO:0000313" key="2">
    <source>
        <dbReference type="Proteomes" id="UP001642260"/>
    </source>
</evidence>
<dbReference type="SUPFAM" id="SSF46950">
    <property type="entry name" value="Double-stranded DNA-binding domain"/>
    <property type="match status" value="1"/>
</dbReference>